<evidence type="ECO:0000313" key="12">
    <source>
        <dbReference type="Proteomes" id="UP000319143"/>
    </source>
</evidence>
<dbReference type="AlphaFoldDB" id="A0A5C6D8P9"/>
<dbReference type="Pfam" id="PF13424">
    <property type="entry name" value="TPR_12"/>
    <property type="match status" value="1"/>
</dbReference>
<dbReference type="CDD" id="cd14014">
    <property type="entry name" value="STKc_PknB_like"/>
    <property type="match status" value="1"/>
</dbReference>
<evidence type="ECO:0000256" key="2">
    <source>
        <dbReference type="ARBA" id="ARBA00022741"/>
    </source>
</evidence>
<dbReference type="PROSITE" id="PS00108">
    <property type="entry name" value="PROTEIN_KINASE_ST"/>
    <property type="match status" value="1"/>
</dbReference>
<dbReference type="Pfam" id="PF13181">
    <property type="entry name" value="TPR_8"/>
    <property type="match status" value="2"/>
</dbReference>
<feature type="repeat" description="TPR" evidence="5">
    <location>
        <begin position="987"/>
        <end position="1020"/>
    </location>
</feature>
<dbReference type="Pfam" id="PF13174">
    <property type="entry name" value="TPR_6"/>
    <property type="match status" value="2"/>
</dbReference>
<keyword evidence="9" id="KW-1133">Transmembrane helix</keyword>
<dbReference type="Gene3D" id="1.25.40.10">
    <property type="entry name" value="Tetratricopeptide repeat domain"/>
    <property type="match status" value="4"/>
</dbReference>
<dbReference type="SMART" id="SM00028">
    <property type="entry name" value="TPR"/>
    <property type="match status" value="11"/>
</dbReference>
<dbReference type="Gene3D" id="3.30.200.20">
    <property type="entry name" value="Phosphorylase Kinase, domain 1"/>
    <property type="match status" value="1"/>
</dbReference>
<name>A0A5C6D8P9_9BACT</name>
<dbReference type="OrthoDB" id="258731at2"/>
<protein>
    <submittedName>
        <fullName evidence="11">Serine/threonine-protein kinase PknB</fullName>
        <ecNumber evidence="11">2.7.11.1</ecNumber>
    </submittedName>
</protein>
<organism evidence="11 12">
    <name type="scientific">Novipirellula artificiosorum</name>
    <dbReference type="NCBI Taxonomy" id="2528016"/>
    <lineage>
        <taxon>Bacteria</taxon>
        <taxon>Pseudomonadati</taxon>
        <taxon>Planctomycetota</taxon>
        <taxon>Planctomycetia</taxon>
        <taxon>Pirellulales</taxon>
        <taxon>Pirellulaceae</taxon>
        <taxon>Novipirellula</taxon>
    </lineage>
</organism>
<evidence type="ECO:0000256" key="9">
    <source>
        <dbReference type="SAM" id="Phobius"/>
    </source>
</evidence>
<evidence type="ECO:0000256" key="3">
    <source>
        <dbReference type="ARBA" id="ARBA00022777"/>
    </source>
</evidence>
<dbReference type="InterPro" id="IPR008271">
    <property type="entry name" value="Ser/Thr_kinase_AS"/>
</dbReference>
<dbReference type="Gene3D" id="1.10.510.10">
    <property type="entry name" value="Transferase(Phosphotransferase) domain 1"/>
    <property type="match status" value="1"/>
</dbReference>
<evidence type="ECO:0000256" key="7">
    <source>
        <dbReference type="SAM" id="Coils"/>
    </source>
</evidence>
<feature type="binding site" evidence="6">
    <location>
        <position position="130"/>
    </location>
    <ligand>
        <name>ATP</name>
        <dbReference type="ChEBI" id="CHEBI:30616"/>
    </ligand>
</feature>
<dbReference type="InterPro" id="IPR000719">
    <property type="entry name" value="Prot_kinase_dom"/>
</dbReference>
<evidence type="ECO:0000256" key="5">
    <source>
        <dbReference type="PROSITE-ProRule" id="PRU00339"/>
    </source>
</evidence>
<keyword evidence="9" id="KW-0472">Membrane</keyword>
<keyword evidence="5" id="KW-0802">TPR repeat</keyword>
<evidence type="ECO:0000256" key="4">
    <source>
        <dbReference type="ARBA" id="ARBA00022840"/>
    </source>
</evidence>
<feature type="region of interest" description="Disordered" evidence="8">
    <location>
        <begin position="1081"/>
        <end position="1104"/>
    </location>
</feature>
<dbReference type="Proteomes" id="UP000319143">
    <property type="component" value="Unassembled WGS sequence"/>
</dbReference>
<keyword evidence="7" id="KW-0175">Coiled coil</keyword>
<keyword evidence="1 11" id="KW-0808">Transferase</keyword>
<gene>
    <name evidence="11" type="primary">pknB_28</name>
    <name evidence="11" type="ORF">Poly41_49720</name>
</gene>
<dbReference type="InterPro" id="IPR017441">
    <property type="entry name" value="Protein_kinase_ATP_BS"/>
</dbReference>
<evidence type="ECO:0000256" key="1">
    <source>
        <dbReference type="ARBA" id="ARBA00022679"/>
    </source>
</evidence>
<dbReference type="SUPFAM" id="SSF56112">
    <property type="entry name" value="Protein kinase-like (PK-like)"/>
    <property type="match status" value="1"/>
</dbReference>
<evidence type="ECO:0000256" key="8">
    <source>
        <dbReference type="SAM" id="MobiDB-lite"/>
    </source>
</evidence>
<accession>A0A5C6D8P9</accession>
<feature type="transmembrane region" description="Helical" evidence="9">
    <location>
        <begin position="422"/>
        <end position="443"/>
    </location>
</feature>
<feature type="domain" description="Protein kinase" evidence="10">
    <location>
        <begin position="100"/>
        <end position="397"/>
    </location>
</feature>
<dbReference type="GO" id="GO:0004674">
    <property type="term" value="F:protein serine/threonine kinase activity"/>
    <property type="evidence" value="ECO:0007669"/>
    <property type="project" value="UniProtKB-EC"/>
</dbReference>
<dbReference type="PANTHER" id="PTHR43289:SF6">
    <property type="entry name" value="SERINE_THREONINE-PROTEIN KINASE NEKL-3"/>
    <property type="match status" value="1"/>
</dbReference>
<dbReference type="InterPro" id="IPR019734">
    <property type="entry name" value="TPR_rpt"/>
</dbReference>
<dbReference type="PROSITE" id="PS50011">
    <property type="entry name" value="PROTEIN_KINASE_DOM"/>
    <property type="match status" value="1"/>
</dbReference>
<reference evidence="11 12" key="1">
    <citation type="submission" date="2019-02" db="EMBL/GenBank/DDBJ databases">
        <title>Deep-cultivation of Planctomycetes and their phenomic and genomic characterization uncovers novel biology.</title>
        <authorList>
            <person name="Wiegand S."/>
            <person name="Jogler M."/>
            <person name="Boedeker C."/>
            <person name="Pinto D."/>
            <person name="Vollmers J."/>
            <person name="Rivas-Marin E."/>
            <person name="Kohn T."/>
            <person name="Peeters S.H."/>
            <person name="Heuer A."/>
            <person name="Rast P."/>
            <person name="Oberbeckmann S."/>
            <person name="Bunk B."/>
            <person name="Jeske O."/>
            <person name="Meyerdierks A."/>
            <person name="Storesund J.E."/>
            <person name="Kallscheuer N."/>
            <person name="Luecker S."/>
            <person name="Lage O.M."/>
            <person name="Pohl T."/>
            <person name="Merkel B.J."/>
            <person name="Hornburger P."/>
            <person name="Mueller R.-W."/>
            <person name="Bruemmer F."/>
            <person name="Labrenz M."/>
            <person name="Spormann A.M."/>
            <person name="Op Den Camp H."/>
            <person name="Overmann J."/>
            <person name="Amann R."/>
            <person name="Jetten M.S.M."/>
            <person name="Mascher T."/>
            <person name="Medema M.H."/>
            <person name="Devos D.P."/>
            <person name="Kaster A.-K."/>
            <person name="Ovreas L."/>
            <person name="Rohde M."/>
            <person name="Galperin M.Y."/>
            <person name="Jogler C."/>
        </authorList>
    </citation>
    <scope>NUCLEOTIDE SEQUENCE [LARGE SCALE GENOMIC DNA]</scope>
    <source>
        <strain evidence="11 12">Poly41</strain>
    </source>
</reference>
<proteinExistence type="predicted"/>
<keyword evidence="4 6" id="KW-0067">ATP-binding</keyword>
<keyword evidence="2 6" id="KW-0547">Nucleotide-binding</keyword>
<evidence type="ECO:0000259" key="10">
    <source>
        <dbReference type="PROSITE" id="PS50011"/>
    </source>
</evidence>
<dbReference type="RefSeq" id="WP_146529494.1">
    <property type="nucleotide sequence ID" value="NZ_SJPV01000010.1"/>
</dbReference>
<dbReference type="SUPFAM" id="SSF48452">
    <property type="entry name" value="TPR-like"/>
    <property type="match status" value="3"/>
</dbReference>
<feature type="compositionally biased region" description="Low complexity" evidence="8">
    <location>
        <begin position="1095"/>
        <end position="1104"/>
    </location>
</feature>
<evidence type="ECO:0000256" key="6">
    <source>
        <dbReference type="PROSITE-ProRule" id="PRU10141"/>
    </source>
</evidence>
<dbReference type="EMBL" id="SJPV01000010">
    <property type="protein sequence ID" value="TWU33220.1"/>
    <property type="molecule type" value="Genomic_DNA"/>
</dbReference>
<dbReference type="PROSITE" id="PS50005">
    <property type="entry name" value="TPR"/>
    <property type="match status" value="1"/>
</dbReference>
<dbReference type="Pfam" id="PF00069">
    <property type="entry name" value="Pkinase"/>
    <property type="match status" value="1"/>
</dbReference>
<keyword evidence="3 11" id="KW-0418">Kinase</keyword>
<feature type="coiled-coil region" evidence="7">
    <location>
        <begin position="445"/>
        <end position="472"/>
    </location>
</feature>
<dbReference type="InterPro" id="IPR011009">
    <property type="entry name" value="Kinase-like_dom_sf"/>
</dbReference>
<comment type="caution">
    <text evidence="11">The sequence shown here is derived from an EMBL/GenBank/DDBJ whole genome shotgun (WGS) entry which is preliminary data.</text>
</comment>
<dbReference type="EC" id="2.7.11.1" evidence="11"/>
<dbReference type="GO" id="GO:0005524">
    <property type="term" value="F:ATP binding"/>
    <property type="evidence" value="ECO:0007669"/>
    <property type="project" value="UniProtKB-UniRule"/>
</dbReference>
<sequence length="1104" mass="123785">MIAEPRDVQAIFEAALELTSAEARADYLDKACGDNQVLRDRIEQLLQVQSKVGDFLESPAPGIAASLASFDQKEASDGNDVATRDDADALELPGQQIGHYKLLHEIGRGGMGVVYMAVQQEPVRRKVAVKIIKPGMDTKEVVARFEAERQALAMMDHPSIAHVLDGGGTDSGRPYFVMELVEGKPITKYCDEFRYTTRQRLELFAQVCQAVQHAHLKGIIHRDLKPTNILVTDNDHGVTAKIIDFGVAKALYQPLTDRSLYTQASQMIGTPLYMSPEQASSTSLDVDTRSDVYSLGVLLYELLTSTTPFERERMDQSSDDEVRRIICEEDPPTPSTRLSTLDGALDTVAENQQTDPRTLSQSLRGELDWIAMKALEKDRTRRYESASELAKDVQRYLEDQPVEACPPSTPYRLKKFARRNRGLLTTSLLVAVVLLLGTGISLWQASDARRARDQAEKNFHQAREAVDTYLTEVSENELLNAPSLQPLRKDLLELALRYYQGFIQQQPDDADLQAELADAHERLGEITSLIGSAEQALQAHRQALSIREKLVARHPTSPTHQQALASSLRNIAQQSMHIGQTDQALAQHQDAITVLEKLVDQYPRVSEYQSDLAESYRFLASSQKTLGQQDEAEDSYGKAISMSEKLVEENPAVRQYQYELARSYNLGANLDCSLGRLSEGIARLEKAILIQGAILQQEPENLKFQEAQADFFGDLALAQRTLAQFEEAMTFCGKAISIQEKLANENPSVLQYQSRLAIYFQTQSFLHIDLGQFEEAVTCSEKGISIQEKLLEQDPDGMEIRARLGSLYAALAQSQSSIGQLEDSLASYEKSILLFEKLVEEYPMIERPTLPRTYLNVAVAHFRLGQMQKGLDYSQKALSVYEKFAEQHPDVVDHQQSLAAVHYNIAHTHYLMGEFDVATEHLRKEIAILETLLERVPSIVKSLLKLDMAYFKLAKILRDAGDEDVAAEAWRKFIEIATDVNHDEANIHLWGHVGQAHYRLGNWQQAREALEKGIEQRGDNNPIYGFGSGSEWWFLAMTLHQLDETEQARDIYDQLVAMGEKSPATNQFNAPFRAEADEVLGIVQPTTKQDEQESPVEPVSSELD</sequence>
<dbReference type="PROSITE" id="PS00107">
    <property type="entry name" value="PROTEIN_KINASE_ATP"/>
    <property type="match status" value="1"/>
</dbReference>
<dbReference type="SMART" id="SM00220">
    <property type="entry name" value="S_TKc"/>
    <property type="match status" value="1"/>
</dbReference>
<keyword evidence="9" id="KW-0812">Transmembrane</keyword>
<dbReference type="InterPro" id="IPR011990">
    <property type="entry name" value="TPR-like_helical_dom_sf"/>
</dbReference>
<dbReference type="PANTHER" id="PTHR43289">
    <property type="entry name" value="MITOGEN-ACTIVATED PROTEIN KINASE KINASE KINASE 20-RELATED"/>
    <property type="match status" value="1"/>
</dbReference>
<keyword evidence="12" id="KW-1185">Reference proteome</keyword>
<evidence type="ECO:0000313" key="11">
    <source>
        <dbReference type="EMBL" id="TWU33220.1"/>
    </source>
</evidence>